<gene>
    <name evidence="2" type="ORF">BQ8794_150016</name>
</gene>
<evidence type="ECO:0000313" key="2">
    <source>
        <dbReference type="EMBL" id="SIT54334.1"/>
    </source>
</evidence>
<evidence type="ECO:0000313" key="3">
    <source>
        <dbReference type="Proteomes" id="UP000188388"/>
    </source>
</evidence>
<accession>A0A1R3V361</accession>
<dbReference type="AlphaFoldDB" id="A0A1R3V361"/>
<reference evidence="3" key="1">
    <citation type="submission" date="2017-01" db="EMBL/GenBank/DDBJ databases">
        <authorList>
            <person name="Brunel B."/>
        </authorList>
    </citation>
    <scope>NUCLEOTIDE SEQUENCE [LARGE SCALE GENOMIC DNA]</scope>
</reference>
<name>A0A1R3V361_9HYPH</name>
<dbReference type="EMBL" id="FTPD01000007">
    <property type="protein sequence ID" value="SIT54334.1"/>
    <property type="molecule type" value="Genomic_DNA"/>
</dbReference>
<organism evidence="2 3">
    <name type="scientific">Mesorhizobium prunaredense</name>
    <dbReference type="NCBI Taxonomy" id="1631249"/>
    <lineage>
        <taxon>Bacteria</taxon>
        <taxon>Pseudomonadati</taxon>
        <taxon>Pseudomonadota</taxon>
        <taxon>Alphaproteobacteria</taxon>
        <taxon>Hyphomicrobiales</taxon>
        <taxon>Phyllobacteriaceae</taxon>
        <taxon>Mesorhizobium</taxon>
    </lineage>
</organism>
<keyword evidence="3" id="KW-1185">Reference proteome</keyword>
<feature type="region of interest" description="Disordered" evidence="1">
    <location>
        <begin position="16"/>
        <end position="36"/>
    </location>
</feature>
<proteinExistence type="predicted"/>
<dbReference type="Proteomes" id="UP000188388">
    <property type="component" value="Unassembled WGS sequence"/>
</dbReference>
<evidence type="ECO:0000256" key="1">
    <source>
        <dbReference type="SAM" id="MobiDB-lite"/>
    </source>
</evidence>
<sequence>MRHLFVAVRGLSGAGRGGISQRCASGGGDEPDTMSQRIHATGTKGRPRLYVPFTILGFIGRRD</sequence>
<protein>
    <submittedName>
        <fullName evidence="2">Uncharacterized protein</fullName>
    </submittedName>
</protein>